<comment type="caution">
    <text evidence="2">The sequence shown here is derived from an EMBL/GenBank/DDBJ whole genome shotgun (WGS) entry which is preliminary data.</text>
</comment>
<dbReference type="AlphaFoldDB" id="A0AB38EIH3"/>
<proteinExistence type="predicted"/>
<feature type="region of interest" description="Disordered" evidence="1">
    <location>
        <begin position="199"/>
        <end position="221"/>
    </location>
</feature>
<organism evidence="2 3">
    <name type="scientific">Pseudomonas syringae pv. persicae</name>
    <dbReference type="NCBI Taxonomy" id="237306"/>
    <lineage>
        <taxon>Bacteria</taxon>
        <taxon>Pseudomonadati</taxon>
        <taxon>Pseudomonadota</taxon>
        <taxon>Gammaproteobacteria</taxon>
        <taxon>Pseudomonadales</taxon>
        <taxon>Pseudomonadaceae</taxon>
        <taxon>Pseudomonas</taxon>
    </lineage>
</organism>
<name>A0AB38EIH3_9PSED</name>
<evidence type="ECO:0000313" key="3">
    <source>
        <dbReference type="Proteomes" id="UP000237580"/>
    </source>
</evidence>
<gene>
    <name evidence="2" type="ORF">NCPPB2254_04178</name>
</gene>
<dbReference type="RefSeq" id="WP_080439413.1">
    <property type="nucleotide sequence ID" value="NZ_ODAL01000107.1"/>
</dbReference>
<dbReference type="EMBL" id="ODAM01000108">
    <property type="protein sequence ID" value="SOQ12966.1"/>
    <property type="molecule type" value="Genomic_DNA"/>
</dbReference>
<sequence>MKKDPYNSKNNSDCERLVKLRLTLAKTKAALDSLVKGGESFNNAHHLAQHVAQIVRVDPSLYRKPSTPQKELFDSYAVKLCKKLPKSMRSAQLLPAEALTIKLSEATHRISVLEKILNNIPHCSTPVAVVTKTNSFLYEFETTCKLVETILIEDQYLYFEKGKLMTRASMTGIPAELSDSKTCKPFLDWRHARNTHTGSLSTAELEQSLRASTQTGIGEDD</sequence>
<accession>A0AB38EIH3</accession>
<evidence type="ECO:0000256" key="1">
    <source>
        <dbReference type="SAM" id="MobiDB-lite"/>
    </source>
</evidence>
<reference evidence="2 3" key="1">
    <citation type="submission" date="2017-11" db="EMBL/GenBank/DDBJ databases">
        <authorList>
            <person name="Blom J."/>
        </authorList>
    </citation>
    <scope>NUCLEOTIDE SEQUENCE [LARGE SCALE GENOMIC DNA]</scope>
    <source>
        <strain evidence="2">NCPPB 2254</strain>
    </source>
</reference>
<protein>
    <submittedName>
        <fullName evidence="2">Uncharacterized protein</fullName>
    </submittedName>
</protein>
<dbReference type="Proteomes" id="UP000237580">
    <property type="component" value="Unassembled WGS sequence"/>
</dbReference>
<evidence type="ECO:0000313" key="2">
    <source>
        <dbReference type="EMBL" id="SOQ12966.1"/>
    </source>
</evidence>